<dbReference type="Proteomes" id="UP000007721">
    <property type="component" value="Chromosome"/>
</dbReference>
<keyword evidence="1" id="KW-1133">Transmembrane helix</keyword>
<keyword evidence="4" id="KW-1185">Reference proteome</keyword>
<sequence>MNRLRKYTLLLAAVFLTTFTAPSFAADDQNPVERNPFKEIFVNSIYGGLAGTLVGGAMLAFTRRPADHVDRLAYGAAAGALLGAGYGVFKGTRSLMEVEDGKVKFAMPTIMPDIKETNSKGQTPIVVMAEFLRGTF</sequence>
<reference evidence="3 4" key="1">
    <citation type="submission" date="2009-01" db="EMBL/GenBank/DDBJ databases">
        <title>Complete sequence of Geobacter sp. FRC-32.</title>
        <authorList>
            <consortium name="US DOE Joint Genome Institute"/>
            <person name="Lucas S."/>
            <person name="Copeland A."/>
            <person name="Lapidus A."/>
            <person name="Glavina del Rio T."/>
            <person name="Dalin E."/>
            <person name="Tice H."/>
            <person name="Bruce D."/>
            <person name="Goodwin L."/>
            <person name="Pitluck S."/>
            <person name="Saunders E."/>
            <person name="Brettin T."/>
            <person name="Detter J.C."/>
            <person name="Han C."/>
            <person name="Larimer F."/>
            <person name="Land M."/>
            <person name="Hauser L."/>
            <person name="Kyrpides N."/>
            <person name="Ovchinnikova G."/>
            <person name="Kostka J."/>
            <person name="Richardson P."/>
        </authorList>
    </citation>
    <scope>NUCLEOTIDE SEQUENCE [LARGE SCALE GENOMIC DNA]</scope>
    <source>
        <strain evidence="4">DSM 22248 / JCM 15807 / FRC-32</strain>
    </source>
</reference>
<accession>B9M308</accession>
<dbReference type="eggNOG" id="ENOG5033HZ5">
    <property type="taxonomic scope" value="Bacteria"/>
</dbReference>
<dbReference type="EMBL" id="CP001390">
    <property type="protein sequence ID" value="ACM21354.1"/>
    <property type="molecule type" value="Genomic_DNA"/>
</dbReference>
<dbReference type="AlphaFoldDB" id="B9M308"/>
<protein>
    <recommendedName>
        <fullName evidence="5">Glycine zipper 2TM domain-containing protein</fullName>
    </recommendedName>
</protein>
<name>B9M308_GEODF</name>
<keyword evidence="1" id="KW-0812">Transmembrane</keyword>
<dbReference type="OrthoDB" id="5396940at2"/>
<gene>
    <name evidence="3" type="ordered locus">Geob_3011</name>
</gene>
<evidence type="ECO:0000256" key="2">
    <source>
        <dbReference type="SAM" id="SignalP"/>
    </source>
</evidence>
<dbReference type="RefSeq" id="WP_012648082.1">
    <property type="nucleotide sequence ID" value="NC_011979.1"/>
</dbReference>
<feature type="signal peptide" evidence="2">
    <location>
        <begin position="1"/>
        <end position="25"/>
    </location>
</feature>
<evidence type="ECO:0000313" key="4">
    <source>
        <dbReference type="Proteomes" id="UP000007721"/>
    </source>
</evidence>
<feature type="chain" id="PRO_5002886471" description="Glycine zipper 2TM domain-containing protein" evidence="2">
    <location>
        <begin position="26"/>
        <end position="136"/>
    </location>
</feature>
<dbReference type="KEGG" id="geo:Geob_3011"/>
<keyword evidence="1" id="KW-0472">Membrane</keyword>
<proteinExistence type="predicted"/>
<organism evidence="3 4">
    <name type="scientific">Geotalea daltonii (strain DSM 22248 / JCM 15807 / FRC-32)</name>
    <name type="common">Geobacter daltonii</name>
    <dbReference type="NCBI Taxonomy" id="316067"/>
    <lineage>
        <taxon>Bacteria</taxon>
        <taxon>Pseudomonadati</taxon>
        <taxon>Thermodesulfobacteriota</taxon>
        <taxon>Desulfuromonadia</taxon>
        <taxon>Geobacterales</taxon>
        <taxon>Geobacteraceae</taxon>
        <taxon>Geotalea</taxon>
    </lineage>
</organism>
<evidence type="ECO:0000313" key="3">
    <source>
        <dbReference type="EMBL" id="ACM21354.1"/>
    </source>
</evidence>
<feature type="transmembrane region" description="Helical" evidence="1">
    <location>
        <begin position="41"/>
        <end position="60"/>
    </location>
</feature>
<dbReference type="HOGENOM" id="CLU_1967385_0_0_7"/>
<keyword evidence="2" id="KW-0732">Signal</keyword>
<evidence type="ECO:0000256" key="1">
    <source>
        <dbReference type="SAM" id="Phobius"/>
    </source>
</evidence>
<evidence type="ECO:0008006" key="5">
    <source>
        <dbReference type="Google" id="ProtNLM"/>
    </source>
</evidence>
<dbReference type="STRING" id="316067.Geob_3011"/>